<protein>
    <recommendedName>
        <fullName evidence="8">Abasic site processing protein</fullName>
        <ecNumber evidence="8">3.4.-.-</ecNumber>
    </recommendedName>
</protein>
<dbReference type="AlphaFoldDB" id="A0A1X7NE26"/>
<keyword evidence="6" id="KW-0238">DNA-binding</keyword>
<dbReference type="InterPro" id="IPR036590">
    <property type="entry name" value="SRAP-like"/>
</dbReference>
<dbReference type="Proteomes" id="UP000193711">
    <property type="component" value="Unassembled WGS sequence"/>
</dbReference>
<dbReference type="GO" id="GO:0006508">
    <property type="term" value="P:proteolysis"/>
    <property type="evidence" value="ECO:0007669"/>
    <property type="project" value="UniProtKB-KW"/>
</dbReference>
<dbReference type="InterPro" id="IPR003738">
    <property type="entry name" value="SRAP"/>
</dbReference>
<name>A0A1X7NE26_9MICO</name>
<dbReference type="Gene3D" id="3.90.1680.10">
    <property type="entry name" value="SOS response associated peptidase-like"/>
    <property type="match status" value="1"/>
</dbReference>
<evidence type="ECO:0000256" key="5">
    <source>
        <dbReference type="ARBA" id="ARBA00023124"/>
    </source>
</evidence>
<dbReference type="RefSeq" id="WP_085475551.1">
    <property type="nucleotide sequence ID" value="NZ_FXBM01000001.1"/>
</dbReference>
<comment type="similarity">
    <text evidence="1 8">Belongs to the SOS response-associated peptidase family.</text>
</comment>
<evidence type="ECO:0000256" key="7">
    <source>
        <dbReference type="ARBA" id="ARBA00023239"/>
    </source>
</evidence>
<organism evidence="9 10">
    <name type="scientific">Rathayibacter oskolensis</name>
    <dbReference type="NCBI Taxonomy" id="1891671"/>
    <lineage>
        <taxon>Bacteria</taxon>
        <taxon>Bacillati</taxon>
        <taxon>Actinomycetota</taxon>
        <taxon>Actinomycetes</taxon>
        <taxon>Micrococcales</taxon>
        <taxon>Microbacteriaceae</taxon>
        <taxon>Rathayibacter</taxon>
    </lineage>
</organism>
<dbReference type="PANTHER" id="PTHR13604">
    <property type="entry name" value="DC12-RELATED"/>
    <property type="match status" value="1"/>
</dbReference>
<keyword evidence="3" id="KW-0227">DNA damage</keyword>
<dbReference type="Pfam" id="PF02586">
    <property type="entry name" value="SRAP"/>
    <property type="match status" value="1"/>
</dbReference>
<dbReference type="EC" id="3.4.-.-" evidence="8"/>
<evidence type="ECO:0000256" key="2">
    <source>
        <dbReference type="ARBA" id="ARBA00022670"/>
    </source>
</evidence>
<accession>A0A1X7NE26</accession>
<gene>
    <name evidence="9" type="ORF">SAMN06295885_1127</name>
</gene>
<keyword evidence="4 8" id="KW-0378">Hydrolase</keyword>
<dbReference type="STRING" id="1891671.SAMN06295885_1127"/>
<evidence type="ECO:0000313" key="9">
    <source>
        <dbReference type="EMBL" id="SMH35508.1"/>
    </source>
</evidence>
<evidence type="ECO:0000256" key="3">
    <source>
        <dbReference type="ARBA" id="ARBA00022763"/>
    </source>
</evidence>
<dbReference type="GO" id="GO:0106300">
    <property type="term" value="P:protein-DNA covalent cross-linking repair"/>
    <property type="evidence" value="ECO:0007669"/>
    <property type="project" value="InterPro"/>
</dbReference>
<keyword evidence="10" id="KW-1185">Reference proteome</keyword>
<evidence type="ECO:0000313" key="10">
    <source>
        <dbReference type="Proteomes" id="UP000193711"/>
    </source>
</evidence>
<evidence type="ECO:0000256" key="4">
    <source>
        <dbReference type="ARBA" id="ARBA00022801"/>
    </source>
</evidence>
<dbReference type="GO" id="GO:0003697">
    <property type="term" value="F:single-stranded DNA binding"/>
    <property type="evidence" value="ECO:0007669"/>
    <property type="project" value="InterPro"/>
</dbReference>
<dbReference type="PANTHER" id="PTHR13604:SF0">
    <property type="entry name" value="ABASIC SITE PROCESSING PROTEIN HMCES"/>
    <property type="match status" value="1"/>
</dbReference>
<evidence type="ECO:0000256" key="6">
    <source>
        <dbReference type="ARBA" id="ARBA00023125"/>
    </source>
</evidence>
<dbReference type="SUPFAM" id="SSF143081">
    <property type="entry name" value="BB1717-like"/>
    <property type="match status" value="1"/>
</dbReference>
<reference evidence="10" key="1">
    <citation type="submission" date="2017-04" db="EMBL/GenBank/DDBJ databases">
        <authorList>
            <person name="Varghese N."/>
            <person name="Submissions S."/>
        </authorList>
    </citation>
    <scope>NUCLEOTIDE SEQUENCE [LARGE SCALE GENOMIC DNA]</scope>
    <source>
        <strain evidence="10">VKM Ac-2121</strain>
    </source>
</reference>
<dbReference type="GO" id="GO:0016829">
    <property type="term" value="F:lyase activity"/>
    <property type="evidence" value="ECO:0007669"/>
    <property type="project" value="UniProtKB-KW"/>
</dbReference>
<evidence type="ECO:0000256" key="1">
    <source>
        <dbReference type="ARBA" id="ARBA00008136"/>
    </source>
</evidence>
<dbReference type="GO" id="GO:0008233">
    <property type="term" value="F:peptidase activity"/>
    <property type="evidence" value="ECO:0007669"/>
    <property type="project" value="UniProtKB-KW"/>
</dbReference>
<keyword evidence="7" id="KW-0456">Lyase</keyword>
<sequence>MCGRFVLSQTTADLVALFDIDDIGADLPEPSWNIAPTQRIAVVAESMKGVEEGEPPRRRLAAARWGLVPRSAADPSAGAPLFNARIESVAEKPSFRESYAARRAIVPASGWYEWRVGADGAKSPVFVSPGGGALVLFAGIYEWWRSREPGSLWLLSASILTRPSAGAVTDVHERMPVLLAPELIEDWLDPNAEADGSLLRAAADGAAELAEELEVRRVGEAVGSVRVDGPELISGIDS</sequence>
<keyword evidence="5" id="KW-0190">Covalent protein-DNA linkage</keyword>
<evidence type="ECO:0000256" key="8">
    <source>
        <dbReference type="RuleBase" id="RU364100"/>
    </source>
</evidence>
<proteinExistence type="inferred from homology"/>
<dbReference type="EMBL" id="FXBM01000001">
    <property type="protein sequence ID" value="SMH35508.1"/>
    <property type="molecule type" value="Genomic_DNA"/>
</dbReference>
<keyword evidence="2 8" id="KW-0645">Protease</keyword>